<name>A0A5C0PW52_9ADEN</name>
<evidence type="ECO:0000313" key="1">
    <source>
        <dbReference type="EMBL" id="QEJ80738.1"/>
    </source>
</evidence>
<proteinExistence type="predicted"/>
<sequence>MTTVYYNDTLLLSSPFTLPPLKWIKVARSVNVTMENYGAIVKIYDSNNRYQELR</sequence>
<organism evidence="1 2">
    <name type="scientific">Psittacine adenovirus 3</name>
    <dbReference type="NCBI Taxonomy" id="1580497"/>
    <lineage>
        <taxon>Viruses</taxon>
        <taxon>Varidnaviria</taxon>
        <taxon>Bamfordvirae</taxon>
        <taxon>Preplasmiviricota</taxon>
        <taxon>Polisuviricotina</taxon>
        <taxon>Pharingeaviricetes</taxon>
        <taxon>Rowavirales</taxon>
        <taxon>Adenoviridae</taxon>
        <taxon>Barthadenovirus</taxon>
        <taxon>Barthadenovirus amazonae</taxon>
        <taxon>Psittacine atadenovirus A</taxon>
    </lineage>
</organism>
<accession>A0A5C0PW52</accession>
<protein>
    <submittedName>
        <fullName evidence="1">U-exon protein</fullName>
    </submittedName>
</protein>
<dbReference type="EMBL" id="MN025529">
    <property type="protein sequence ID" value="QEJ80738.1"/>
    <property type="molecule type" value="Genomic_DNA"/>
</dbReference>
<gene>
    <name evidence="1" type="ORF">PAV19gp18</name>
</gene>
<dbReference type="Proteomes" id="UP000323261">
    <property type="component" value="Segment"/>
</dbReference>
<evidence type="ECO:0000313" key="2">
    <source>
        <dbReference type="Proteomes" id="UP000323261"/>
    </source>
</evidence>
<reference evidence="1 2" key="1">
    <citation type="journal article" date="2019" name="Viruses">
        <title>Faecal Virome Analysis of Wild Animals from Brazil.</title>
        <authorList>
            <person name="Duarte M.A."/>
            <person name="Silva J.M.F."/>
            <person name="Brito C.R."/>
            <person name="Teixeira D.S."/>
            <person name="Melo F.L."/>
            <person name="Ribeiro B.M."/>
            <person name="Nagata T."/>
            <person name="Campos F.S."/>
        </authorList>
    </citation>
    <scope>NUCLEOTIDE SEQUENCE [LARGE SCALE GENOMIC DNA]</scope>
    <source>
        <strain evidence="1">BR_DF</strain>
    </source>
</reference>